<dbReference type="OrthoDB" id="63962at2"/>
<comment type="caution">
    <text evidence="2">The sequence shown here is derived from an EMBL/GenBank/DDBJ whole genome shotgun (WGS) entry which is preliminary data.</text>
</comment>
<dbReference type="PANTHER" id="PTHR43798:SF33">
    <property type="entry name" value="HYDROLASE, PUTATIVE (AFU_ORTHOLOGUE AFUA_2G14860)-RELATED"/>
    <property type="match status" value="1"/>
</dbReference>
<dbReference type="SUPFAM" id="SSF53474">
    <property type="entry name" value="alpha/beta-Hydrolases"/>
    <property type="match status" value="1"/>
</dbReference>
<accession>A0A4U3LWV1</accession>
<evidence type="ECO:0000313" key="3">
    <source>
        <dbReference type="Proteomes" id="UP000308705"/>
    </source>
</evidence>
<dbReference type="AlphaFoldDB" id="A0A4U3LWV1"/>
<feature type="domain" description="AB hydrolase-1" evidence="1">
    <location>
        <begin position="24"/>
        <end position="103"/>
    </location>
</feature>
<dbReference type="Pfam" id="PF00561">
    <property type="entry name" value="Abhydrolase_1"/>
    <property type="match status" value="1"/>
</dbReference>
<protein>
    <submittedName>
        <fullName evidence="2">Alpha/beta hydrolase</fullName>
    </submittedName>
</protein>
<organism evidence="2 3">
    <name type="scientific">Herbidospora galbida</name>
    <dbReference type="NCBI Taxonomy" id="2575442"/>
    <lineage>
        <taxon>Bacteria</taxon>
        <taxon>Bacillati</taxon>
        <taxon>Actinomycetota</taxon>
        <taxon>Actinomycetes</taxon>
        <taxon>Streptosporangiales</taxon>
        <taxon>Streptosporangiaceae</taxon>
        <taxon>Herbidospora</taxon>
    </lineage>
</organism>
<name>A0A4U3LWV1_9ACTN</name>
<dbReference type="EMBL" id="SZQA01000058">
    <property type="protein sequence ID" value="TKK80631.1"/>
    <property type="molecule type" value="Genomic_DNA"/>
</dbReference>
<dbReference type="GO" id="GO:0047372">
    <property type="term" value="F:monoacylglycerol lipase activity"/>
    <property type="evidence" value="ECO:0007669"/>
    <property type="project" value="TreeGrafter"/>
</dbReference>
<keyword evidence="3" id="KW-1185">Reference proteome</keyword>
<dbReference type="Proteomes" id="UP000308705">
    <property type="component" value="Unassembled WGS sequence"/>
</dbReference>
<dbReference type="GO" id="GO:0046464">
    <property type="term" value="P:acylglycerol catabolic process"/>
    <property type="evidence" value="ECO:0007669"/>
    <property type="project" value="TreeGrafter"/>
</dbReference>
<dbReference type="InterPro" id="IPR000073">
    <property type="entry name" value="AB_hydrolase_1"/>
</dbReference>
<keyword evidence="2" id="KW-0378">Hydrolase</keyword>
<dbReference type="InterPro" id="IPR029058">
    <property type="entry name" value="AB_hydrolase_fold"/>
</dbReference>
<dbReference type="GO" id="GO:0016020">
    <property type="term" value="C:membrane"/>
    <property type="evidence" value="ECO:0007669"/>
    <property type="project" value="TreeGrafter"/>
</dbReference>
<dbReference type="InterPro" id="IPR050266">
    <property type="entry name" value="AB_hydrolase_sf"/>
</dbReference>
<dbReference type="Gene3D" id="3.40.50.1820">
    <property type="entry name" value="alpha/beta hydrolase"/>
    <property type="match status" value="1"/>
</dbReference>
<evidence type="ECO:0000259" key="1">
    <source>
        <dbReference type="Pfam" id="PF00561"/>
    </source>
</evidence>
<gene>
    <name evidence="2" type="ORF">FDA94_35850</name>
</gene>
<reference evidence="2 3" key="1">
    <citation type="submission" date="2019-04" db="EMBL/GenBank/DDBJ databases">
        <title>Herbidospora sp. NEAU-GS14.nov., a novel actinomycete isolated from soil.</title>
        <authorList>
            <person name="Han L."/>
        </authorList>
    </citation>
    <scope>NUCLEOTIDE SEQUENCE [LARGE SCALE GENOMIC DNA]</scope>
    <source>
        <strain evidence="2 3">NEAU-GS14</strain>
    </source>
</reference>
<sequence>MYVENVPVPGGELRLARFGDGPNLIIAVHGITASLMAWAAVGEALPDGWTLAAMDLRGRGHSRDVPGPFGLRAHADDVERVAEHLGADETTVLTGHSMGAYVAVLHSVQRTYAKTVLVDGGLPLPLPPGRNVDQTLEATLGPALTRLSQIFPDEDSYVAFFQQHPALQDWSPAVDRYVRYDVLPVEGGVRSRAVEEAVRTDGRWLLSETAEIGAALHAIGHPLSLIRAPRGLLNQEVGLLPDPLAEAWRAELPDLRDEVVPDCNHYTIAFDPRCVRVLVERLTDIRQ</sequence>
<dbReference type="RefSeq" id="WP_137251478.1">
    <property type="nucleotide sequence ID" value="NZ_SZQA01000058.1"/>
</dbReference>
<dbReference type="PANTHER" id="PTHR43798">
    <property type="entry name" value="MONOACYLGLYCEROL LIPASE"/>
    <property type="match status" value="1"/>
</dbReference>
<evidence type="ECO:0000313" key="2">
    <source>
        <dbReference type="EMBL" id="TKK80631.1"/>
    </source>
</evidence>
<proteinExistence type="predicted"/>